<protein>
    <recommendedName>
        <fullName evidence="3">Zinc ribbon domain-containing protein</fullName>
    </recommendedName>
</protein>
<accession>A0ABY9NBB8</accession>
<keyword evidence="2" id="KW-1185">Reference proteome</keyword>
<name>A0ABY9NBB8_9PSED</name>
<evidence type="ECO:0000313" key="1">
    <source>
        <dbReference type="EMBL" id="WMN15502.1"/>
    </source>
</evidence>
<proteinExistence type="predicted"/>
<reference evidence="1 2" key="1">
    <citation type="journal article" date="2023" name="Access Microbiol">
        <title>The genome of a steinernematid-associated Pseudomonas piscis bacterium encodes the biosynthesis of insect toxins.</title>
        <authorList>
            <person name="Awori R.M."/>
            <person name="Hendre P."/>
            <person name="Amugune N.O."/>
        </authorList>
    </citation>
    <scope>NUCLEOTIDE SEQUENCE [LARGE SCALE GENOMIC DNA]</scope>
    <source>
        <strain evidence="1 2">75</strain>
    </source>
</reference>
<evidence type="ECO:0000313" key="2">
    <source>
        <dbReference type="Proteomes" id="UP001237292"/>
    </source>
</evidence>
<gene>
    <name evidence="1" type="ORF">QL104_19255</name>
</gene>
<sequence>MKFYLYTYVCADCGHRFKAPEVMPGSYGEFLMRSINGETVWLDGPNDETYSEVDGLLEQLLQGQGVSSTRRADLLRRVFGVACDPDSKGQPFSLLIKPRCGQCASVNMDYWEGTEPPEYVDCDFALVQHRQWRQLSQAQKLDLLRQMLPAPRP</sequence>
<dbReference type="RefSeq" id="WP_146043248.1">
    <property type="nucleotide sequence ID" value="NZ_CP133164.1"/>
</dbReference>
<evidence type="ECO:0008006" key="3">
    <source>
        <dbReference type="Google" id="ProtNLM"/>
    </source>
</evidence>
<organism evidence="1 2">
    <name type="scientific">Pseudomonas piscis</name>
    <dbReference type="NCBI Taxonomy" id="2614538"/>
    <lineage>
        <taxon>Bacteria</taxon>
        <taxon>Pseudomonadati</taxon>
        <taxon>Pseudomonadota</taxon>
        <taxon>Gammaproteobacteria</taxon>
        <taxon>Pseudomonadales</taxon>
        <taxon>Pseudomonadaceae</taxon>
        <taxon>Pseudomonas</taxon>
    </lineage>
</organism>
<dbReference type="Proteomes" id="UP001237292">
    <property type="component" value="Chromosome"/>
</dbReference>
<dbReference type="EMBL" id="CP133164">
    <property type="protein sequence ID" value="WMN15502.1"/>
    <property type="molecule type" value="Genomic_DNA"/>
</dbReference>